<organism evidence="3 4">
    <name type="scientific">Candidatus Thiodiazotropha endolucinida</name>
    <dbReference type="NCBI Taxonomy" id="1655433"/>
    <lineage>
        <taxon>Bacteria</taxon>
        <taxon>Pseudomonadati</taxon>
        <taxon>Pseudomonadota</taxon>
        <taxon>Gammaproteobacteria</taxon>
        <taxon>Chromatiales</taxon>
        <taxon>Sedimenticolaceae</taxon>
        <taxon>Candidatus Thiodiazotropha</taxon>
    </lineage>
</organism>
<dbReference type="Gene3D" id="3.90.10.10">
    <property type="entry name" value="Cytochrome C3"/>
    <property type="match status" value="1"/>
</dbReference>
<evidence type="ECO:0000256" key="1">
    <source>
        <dbReference type="SAM" id="SignalP"/>
    </source>
</evidence>
<dbReference type="InterPro" id="IPR026352">
    <property type="entry name" value="Nanowire_3heme"/>
</dbReference>
<dbReference type="InterPro" id="IPR036280">
    <property type="entry name" value="Multihaem_cyt_sf"/>
</dbReference>
<dbReference type="Proteomes" id="UP000094769">
    <property type="component" value="Unassembled WGS sequence"/>
</dbReference>
<evidence type="ECO:0000313" key="3">
    <source>
        <dbReference type="EMBL" id="ODJ88146.1"/>
    </source>
</evidence>
<dbReference type="EMBL" id="MARB01000007">
    <property type="protein sequence ID" value="ODJ88146.1"/>
    <property type="molecule type" value="Genomic_DNA"/>
</dbReference>
<dbReference type="SUPFAM" id="SSF48695">
    <property type="entry name" value="Multiheme cytochromes"/>
    <property type="match status" value="1"/>
</dbReference>
<evidence type="ECO:0000259" key="2">
    <source>
        <dbReference type="Pfam" id="PF14522"/>
    </source>
</evidence>
<dbReference type="NCBIfam" id="TIGR04257">
    <property type="entry name" value="nanowire_3heme"/>
    <property type="match status" value="1"/>
</dbReference>
<feature type="chain" id="PRO_5030562491" description="Cytochrome c7-like domain-containing protein" evidence="1">
    <location>
        <begin position="23"/>
        <end position="112"/>
    </location>
</feature>
<proteinExistence type="predicted"/>
<dbReference type="Pfam" id="PF14522">
    <property type="entry name" value="Cytochrome_C7"/>
    <property type="match status" value="1"/>
</dbReference>
<dbReference type="InterPro" id="IPR029467">
    <property type="entry name" value="Cyt_c7-like"/>
</dbReference>
<sequence length="112" mass="12755">MRRCLSQLMFLFLITTCASVFAAPGDIQYEREGGDPEKLKSFPPSIFPHWIHHINYRCDACHNKIFEMKTGATAINKDLMKEGKVCSTCHNGNEAFDDGFANCNRCHLIKEK</sequence>
<feature type="signal peptide" evidence="1">
    <location>
        <begin position="1"/>
        <end position="22"/>
    </location>
</feature>
<gene>
    <name evidence="3" type="ORF">CODIS_15570</name>
</gene>
<keyword evidence="1" id="KW-0732">Signal</keyword>
<feature type="domain" description="Cytochrome c7-like" evidence="2">
    <location>
        <begin position="46"/>
        <end position="107"/>
    </location>
</feature>
<evidence type="ECO:0000313" key="4">
    <source>
        <dbReference type="Proteomes" id="UP000094769"/>
    </source>
</evidence>
<protein>
    <recommendedName>
        <fullName evidence="2">Cytochrome c7-like domain-containing protein</fullName>
    </recommendedName>
</protein>
<name>A0A7Z0VMU2_9GAMM</name>
<dbReference type="AlphaFoldDB" id="A0A7Z0VMU2"/>
<keyword evidence="4" id="KW-1185">Reference proteome</keyword>
<comment type="caution">
    <text evidence="3">The sequence shown here is derived from an EMBL/GenBank/DDBJ whole genome shotgun (WGS) entry which is preliminary data.</text>
</comment>
<reference evidence="3 4" key="1">
    <citation type="submission" date="2016-06" db="EMBL/GenBank/DDBJ databases">
        <title>Genome sequence of endosymbiont of Candidatus Endolucinida thiodiazotropha.</title>
        <authorList>
            <person name="Poehlein A."/>
            <person name="Koenig S."/>
            <person name="Heiden S.E."/>
            <person name="Thuermer A."/>
            <person name="Voget S."/>
            <person name="Daniel R."/>
            <person name="Markert S."/>
            <person name="Gros O."/>
            <person name="Schweder T."/>
        </authorList>
    </citation>
    <scope>NUCLEOTIDE SEQUENCE [LARGE SCALE GENOMIC DNA]</scope>
    <source>
        <strain evidence="3 4">COS</strain>
    </source>
</reference>
<accession>A0A7Z0VMU2</accession>